<gene>
    <name evidence="10" type="ORF">APZ42_022707</name>
</gene>
<name>A0A164VQA2_9CRUS</name>
<dbReference type="InterPro" id="IPR029020">
    <property type="entry name" value="Ammonium/urea_transptr"/>
</dbReference>
<feature type="transmembrane region" description="Helical" evidence="8">
    <location>
        <begin position="122"/>
        <end position="140"/>
    </location>
</feature>
<dbReference type="SUPFAM" id="SSF111352">
    <property type="entry name" value="Ammonium transporter"/>
    <property type="match status" value="1"/>
</dbReference>
<evidence type="ECO:0000259" key="9">
    <source>
        <dbReference type="Pfam" id="PF00909"/>
    </source>
</evidence>
<evidence type="ECO:0000256" key="2">
    <source>
        <dbReference type="ARBA" id="ARBA00005887"/>
    </source>
</evidence>
<dbReference type="GO" id="GO:0097272">
    <property type="term" value="P:ammonium homeostasis"/>
    <property type="evidence" value="ECO:0007669"/>
    <property type="project" value="TreeGrafter"/>
</dbReference>
<evidence type="ECO:0000256" key="7">
    <source>
        <dbReference type="ARBA" id="ARBA00023177"/>
    </source>
</evidence>
<keyword evidence="6 8" id="KW-0472">Membrane</keyword>
<feature type="transmembrane region" description="Helical" evidence="8">
    <location>
        <begin position="6"/>
        <end position="27"/>
    </location>
</feature>
<keyword evidence="3" id="KW-0813">Transport</keyword>
<organism evidence="10 11">
    <name type="scientific">Daphnia magna</name>
    <dbReference type="NCBI Taxonomy" id="35525"/>
    <lineage>
        <taxon>Eukaryota</taxon>
        <taxon>Metazoa</taxon>
        <taxon>Ecdysozoa</taxon>
        <taxon>Arthropoda</taxon>
        <taxon>Crustacea</taxon>
        <taxon>Branchiopoda</taxon>
        <taxon>Diplostraca</taxon>
        <taxon>Cladocera</taxon>
        <taxon>Anomopoda</taxon>
        <taxon>Daphniidae</taxon>
        <taxon>Daphnia</taxon>
    </lineage>
</organism>
<accession>A0A164VQA2</accession>
<evidence type="ECO:0000313" key="11">
    <source>
        <dbReference type="Proteomes" id="UP000076858"/>
    </source>
</evidence>
<feature type="domain" description="Ammonium transporter AmtB-like" evidence="9">
    <location>
        <begin position="2"/>
        <end position="263"/>
    </location>
</feature>
<feature type="transmembrane region" description="Helical" evidence="8">
    <location>
        <begin position="81"/>
        <end position="102"/>
    </location>
</feature>
<proteinExistence type="inferred from homology"/>
<feature type="transmembrane region" description="Helical" evidence="8">
    <location>
        <begin position="211"/>
        <end position="236"/>
    </location>
</feature>
<protein>
    <recommendedName>
        <fullName evidence="9">Ammonium transporter AmtB-like domain-containing protein</fullName>
    </recommendedName>
</protein>
<dbReference type="PROSITE" id="PS01219">
    <property type="entry name" value="AMMONIUM_TRANSP"/>
    <property type="match status" value="1"/>
</dbReference>
<evidence type="ECO:0000256" key="1">
    <source>
        <dbReference type="ARBA" id="ARBA00004141"/>
    </source>
</evidence>
<evidence type="ECO:0000256" key="5">
    <source>
        <dbReference type="ARBA" id="ARBA00022989"/>
    </source>
</evidence>
<evidence type="ECO:0000256" key="8">
    <source>
        <dbReference type="SAM" id="Phobius"/>
    </source>
</evidence>
<dbReference type="InterPro" id="IPR024041">
    <property type="entry name" value="NH4_transpt_AmtB-like_dom"/>
</dbReference>
<keyword evidence="7" id="KW-0924">Ammonia transport</keyword>
<dbReference type="PANTHER" id="PTHR11730">
    <property type="entry name" value="AMMONIUM TRANSPORTER"/>
    <property type="match status" value="1"/>
</dbReference>
<dbReference type="Pfam" id="PF00909">
    <property type="entry name" value="Ammonium_transp"/>
    <property type="match status" value="1"/>
</dbReference>
<dbReference type="OrthoDB" id="534912at2759"/>
<evidence type="ECO:0000313" key="10">
    <source>
        <dbReference type="EMBL" id="KZS12546.1"/>
    </source>
</evidence>
<dbReference type="GO" id="GO:0005886">
    <property type="term" value="C:plasma membrane"/>
    <property type="evidence" value="ECO:0007669"/>
    <property type="project" value="TreeGrafter"/>
</dbReference>
<sequence>MGYRDFAGSGVVHATGGSAALAAALMTGPRTGRFDTKGHSNHIQPHSIPQVALGAFIFLFGAIAFNTGSNLTVSNAKDGRVISLVCLNTLICVASATSASLLHQRYCTASGRSLRNWNFINMLNGSFTGMASFLAFLHGISGCYLRRMRSISTLGRIRRRLSWLLCVSPIDDATNCVPVQLGGGYFGVIAASVFGQNGIILNPSKSSAYGLLVNTFGGAIIIIFSFSSILLLYAVLRYFNLHRVTGQEEKLGLDLAIHNQAAYHTDENEIKRIVSIEPKSKTFTDYTLAK</sequence>
<keyword evidence="4 8" id="KW-0812">Transmembrane</keyword>
<dbReference type="EMBL" id="LRGB01001361">
    <property type="protein sequence ID" value="KZS12546.1"/>
    <property type="molecule type" value="Genomic_DNA"/>
</dbReference>
<dbReference type="Gene3D" id="1.10.3430.10">
    <property type="entry name" value="Ammonium transporter AmtB like domains"/>
    <property type="match status" value="1"/>
</dbReference>
<dbReference type="STRING" id="35525.A0A164VQA2"/>
<comment type="caution">
    <text evidence="10">The sequence shown here is derived from an EMBL/GenBank/DDBJ whole genome shotgun (WGS) entry which is preliminary data.</text>
</comment>
<dbReference type="AlphaFoldDB" id="A0A164VQA2"/>
<feature type="transmembrane region" description="Helical" evidence="8">
    <location>
        <begin position="48"/>
        <end position="69"/>
    </location>
</feature>
<reference evidence="10 11" key="1">
    <citation type="submission" date="2016-03" db="EMBL/GenBank/DDBJ databases">
        <title>EvidentialGene: Evidence-directed Construction of Genes on Genomes.</title>
        <authorList>
            <person name="Gilbert D.G."/>
            <person name="Choi J.-H."/>
            <person name="Mockaitis K."/>
            <person name="Colbourne J."/>
            <person name="Pfrender M."/>
        </authorList>
    </citation>
    <scope>NUCLEOTIDE SEQUENCE [LARGE SCALE GENOMIC DNA]</scope>
    <source>
        <strain evidence="10 11">Xinb3</strain>
        <tissue evidence="10">Complete organism</tissue>
    </source>
</reference>
<evidence type="ECO:0000256" key="3">
    <source>
        <dbReference type="ARBA" id="ARBA00022448"/>
    </source>
</evidence>
<comment type="similarity">
    <text evidence="2">Belongs to the ammonia transporter channel (TC 1.A.11.2) family.</text>
</comment>
<evidence type="ECO:0000256" key="6">
    <source>
        <dbReference type="ARBA" id="ARBA00023136"/>
    </source>
</evidence>
<keyword evidence="11" id="KW-1185">Reference proteome</keyword>
<comment type="subcellular location">
    <subcellularLocation>
        <location evidence="1">Membrane</location>
        <topology evidence="1">Multi-pass membrane protein</topology>
    </subcellularLocation>
</comment>
<dbReference type="PANTHER" id="PTHR11730:SF6">
    <property type="entry name" value="AMMONIUM TRANSPORTER"/>
    <property type="match status" value="1"/>
</dbReference>
<dbReference type="GO" id="GO:0008519">
    <property type="term" value="F:ammonium channel activity"/>
    <property type="evidence" value="ECO:0007669"/>
    <property type="project" value="InterPro"/>
</dbReference>
<dbReference type="Proteomes" id="UP000076858">
    <property type="component" value="Unassembled WGS sequence"/>
</dbReference>
<evidence type="ECO:0000256" key="4">
    <source>
        <dbReference type="ARBA" id="ARBA00022692"/>
    </source>
</evidence>
<keyword evidence="5 8" id="KW-1133">Transmembrane helix</keyword>
<dbReference type="InterPro" id="IPR018047">
    <property type="entry name" value="Ammonium_transpt_CS"/>
</dbReference>